<gene>
    <name evidence="1" type="ORF">SAY86_022502</name>
</gene>
<name>A0AAN7M5B8_TRANT</name>
<dbReference type="EMBL" id="JAXQNO010000008">
    <property type="protein sequence ID" value="KAK4792067.1"/>
    <property type="molecule type" value="Genomic_DNA"/>
</dbReference>
<protein>
    <submittedName>
        <fullName evidence="1">Uncharacterized protein</fullName>
    </submittedName>
</protein>
<reference evidence="1 2" key="1">
    <citation type="journal article" date="2023" name="Hortic Res">
        <title>Pangenome of water caltrop reveals structural variations and asymmetric subgenome divergence after allopolyploidization.</title>
        <authorList>
            <person name="Zhang X."/>
            <person name="Chen Y."/>
            <person name="Wang L."/>
            <person name="Yuan Y."/>
            <person name="Fang M."/>
            <person name="Shi L."/>
            <person name="Lu R."/>
            <person name="Comes H.P."/>
            <person name="Ma Y."/>
            <person name="Chen Y."/>
            <person name="Huang G."/>
            <person name="Zhou Y."/>
            <person name="Zheng Z."/>
            <person name="Qiu Y."/>
        </authorList>
    </citation>
    <scope>NUCLEOTIDE SEQUENCE [LARGE SCALE GENOMIC DNA]</scope>
    <source>
        <strain evidence="1">F231</strain>
    </source>
</reference>
<sequence>MVLTMEHKHRLRVHNVGDRDMGKKRKKALKRRKELYGRNGSTEVTVGDIPGENAVLVKLAALKICRSSCQGNSTLIEAAVHAASILLLKLLQVWELNSLIDIADSTWQREGLTDTADAQAFQVQGDVEPSARVNDRRIPALEDLIAKQAPPQARREKMRATAHQKYIGSK</sequence>
<dbReference type="Proteomes" id="UP001346149">
    <property type="component" value="Unassembled WGS sequence"/>
</dbReference>
<comment type="caution">
    <text evidence="1">The sequence shown here is derived from an EMBL/GenBank/DDBJ whole genome shotgun (WGS) entry which is preliminary data.</text>
</comment>
<dbReference type="AlphaFoldDB" id="A0AAN7M5B8"/>
<evidence type="ECO:0000313" key="2">
    <source>
        <dbReference type="Proteomes" id="UP001346149"/>
    </source>
</evidence>
<proteinExistence type="predicted"/>
<accession>A0AAN7M5B8</accession>
<evidence type="ECO:0000313" key="1">
    <source>
        <dbReference type="EMBL" id="KAK4792067.1"/>
    </source>
</evidence>
<keyword evidence="2" id="KW-1185">Reference proteome</keyword>
<organism evidence="1 2">
    <name type="scientific">Trapa natans</name>
    <name type="common">Water chestnut</name>
    <dbReference type="NCBI Taxonomy" id="22666"/>
    <lineage>
        <taxon>Eukaryota</taxon>
        <taxon>Viridiplantae</taxon>
        <taxon>Streptophyta</taxon>
        <taxon>Embryophyta</taxon>
        <taxon>Tracheophyta</taxon>
        <taxon>Spermatophyta</taxon>
        <taxon>Magnoliopsida</taxon>
        <taxon>eudicotyledons</taxon>
        <taxon>Gunneridae</taxon>
        <taxon>Pentapetalae</taxon>
        <taxon>rosids</taxon>
        <taxon>malvids</taxon>
        <taxon>Myrtales</taxon>
        <taxon>Lythraceae</taxon>
        <taxon>Trapa</taxon>
    </lineage>
</organism>